<dbReference type="EMBL" id="KI913121">
    <property type="protein sequence ID" value="ETV82714.1"/>
    <property type="molecule type" value="Genomic_DNA"/>
</dbReference>
<dbReference type="VEuPathDB" id="FungiDB:H257_04530"/>
<accession>W4GUM1</accession>
<evidence type="ECO:0000313" key="2">
    <source>
        <dbReference type="EMBL" id="ETV82714.1"/>
    </source>
</evidence>
<dbReference type="GeneID" id="20806526"/>
<dbReference type="RefSeq" id="XP_009827385.1">
    <property type="nucleotide sequence ID" value="XM_009829083.1"/>
</dbReference>
<gene>
    <name evidence="2" type="ORF">H257_04530</name>
</gene>
<dbReference type="AlphaFoldDB" id="W4GUM1"/>
<evidence type="ECO:0000256" key="1">
    <source>
        <dbReference type="SAM" id="MobiDB-lite"/>
    </source>
</evidence>
<organism evidence="2">
    <name type="scientific">Aphanomyces astaci</name>
    <name type="common">Crayfish plague agent</name>
    <dbReference type="NCBI Taxonomy" id="112090"/>
    <lineage>
        <taxon>Eukaryota</taxon>
        <taxon>Sar</taxon>
        <taxon>Stramenopiles</taxon>
        <taxon>Oomycota</taxon>
        <taxon>Saprolegniomycetes</taxon>
        <taxon>Saprolegniales</taxon>
        <taxon>Verrucalvaceae</taxon>
        <taxon>Aphanomyces</taxon>
    </lineage>
</organism>
<proteinExistence type="predicted"/>
<sequence>MAGDVAESKPSSNVPAKRRRKNTHSEFLPTTYGRTKFRMPPKPRTVMAAPMNWLYPVESSTRQPSPRNDNATAPNVATALTLDFLIFLNVASSESKVRAPSDSRDTCMTPVVAYTARVAWCVAYWPMPNSDSAA</sequence>
<name>W4GUM1_APHAT</name>
<feature type="region of interest" description="Disordered" evidence="1">
    <location>
        <begin position="1"/>
        <end position="42"/>
    </location>
</feature>
<protein>
    <submittedName>
        <fullName evidence="2">Uncharacterized protein</fullName>
    </submittedName>
</protein>
<reference evidence="2" key="1">
    <citation type="submission" date="2013-12" db="EMBL/GenBank/DDBJ databases">
        <title>The Genome Sequence of Aphanomyces astaci APO3.</title>
        <authorList>
            <consortium name="The Broad Institute Genomics Platform"/>
            <person name="Russ C."/>
            <person name="Tyler B."/>
            <person name="van West P."/>
            <person name="Dieguez-Uribeondo J."/>
            <person name="Young S.K."/>
            <person name="Zeng Q."/>
            <person name="Gargeya S."/>
            <person name="Fitzgerald M."/>
            <person name="Abouelleil A."/>
            <person name="Alvarado L."/>
            <person name="Chapman S.B."/>
            <person name="Gainer-Dewar J."/>
            <person name="Goldberg J."/>
            <person name="Griggs A."/>
            <person name="Gujja S."/>
            <person name="Hansen M."/>
            <person name="Howarth C."/>
            <person name="Imamovic A."/>
            <person name="Ireland A."/>
            <person name="Larimer J."/>
            <person name="McCowan C."/>
            <person name="Murphy C."/>
            <person name="Pearson M."/>
            <person name="Poon T.W."/>
            <person name="Priest M."/>
            <person name="Roberts A."/>
            <person name="Saif S."/>
            <person name="Shea T."/>
            <person name="Sykes S."/>
            <person name="Wortman J."/>
            <person name="Nusbaum C."/>
            <person name="Birren B."/>
        </authorList>
    </citation>
    <scope>NUCLEOTIDE SEQUENCE [LARGE SCALE GENOMIC DNA]</scope>
    <source>
        <strain evidence="2">APO3</strain>
    </source>
</reference>